<dbReference type="EMBL" id="JAWQEG010000877">
    <property type="protein sequence ID" value="KAK3884533.1"/>
    <property type="molecule type" value="Genomic_DNA"/>
</dbReference>
<comment type="catalytic activity">
    <reaction evidence="11">
        <text>1-O-(1Z-octadecenyl)-sn-glycero-3-phospho-N-hexadecanoyl-ethanolamine + H2O = 1-O-(1Z-octadecenyl)-sn-glycero-3-phosphate + N-hexadecanoylethanolamine + H(+)</text>
        <dbReference type="Rhea" id="RHEA:53184"/>
        <dbReference type="ChEBI" id="CHEBI:15377"/>
        <dbReference type="ChEBI" id="CHEBI:15378"/>
        <dbReference type="ChEBI" id="CHEBI:71464"/>
        <dbReference type="ChEBI" id="CHEBI:137009"/>
        <dbReference type="ChEBI" id="CHEBI:137017"/>
    </reaction>
    <physiologicalReaction direction="left-to-right" evidence="11">
        <dbReference type="Rhea" id="RHEA:53185"/>
    </physiologicalReaction>
</comment>
<dbReference type="InterPro" id="IPR017946">
    <property type="entry name" value="PLC-like_Pdiesterase_TIM-brl"/>
</dbReference>
<dbReference type="CDD" id="cd08612">
    <property type="entry name" value="GDPD_GDE4"/>
    <property type="match status" value="1"/>
</dbReference>
<dbReference type="PROSITE" id="PS51704">
    <property type="entry name" value="GP_PDE"/>
    <property type="match status" value="1"/>
</dbReference>
<evidence type="ECO:0000256" key="9">
    <source>
        <dbReference type="ARBA" id="ARBA00047392"/>
    </source>
</evidence>
<evidence type="ECO:0000256" key="4">
    <source>
        <dbReference type="ARBA" id="ARBA00022801"/>
    </source>
</evidence>
<dbReference type="PROSITE" id="PS50007">
    <property type="entry name" value="PIPLC_X_DOMAIN"/>
    <property type="match status" value="1"/>
</dbReference>
<dbReference type="PANTHER" id="PTHR42758:SF2">
    <property type="entry name" value="PHOSPHATIDYLGLYCEROL PHOSPHOLIPASE C"/>
    <property type="match status" value="1"/>
</dbReference>
<comment type="subcellular location">
    <subcellularLocation>
        <location evidence="1">Membrane</location>
    </subcellularLocation>
</comment>
<dbReference type="GO" id="GO:0005789">
    <property type="term" value="C:endoplasmic reticulum membrane"/>
    <property type="evidence" value="ECO:0007669"/>
    <property type="project" value="TreeGrafter"/>
</dbReference>
<dbReference type="Pfam" id="PF03009">
    <property type="entry name" value="GDPD"/>
    <property type="match status" value="1"/>
</dbReference>
<dbReference type="InterPro" id="IPR052271">
    <property type="entry name" value="GDPD-Related"/>
</dbReference>
<proteinExistence type="inferred from homology"/>
<accession>A0AAE1G1A0</accession>
<evidence type="ECO:0000256" key="1">
    <source>
        <dbReference type="ARBA" id="ARBA00004370"/>
    </source>
</evidence>
<comment type="catalytic activity">
    <reaction evidence="8">
        <text>1-O-hexadecyl-sn-glycero-3-phosphocholine + H2O = 1-O-hexadecyl-sn-glycero-3-phosphate + choline + H(+)</text>
        <dbReference type="Rhea" id="RHEA:41143"/>
        <dbReference type="ChEBI" id="CHEBI:15354"/>
        <dbReference type="ChEBI" id="CHEBI:15377"/>
        <dbReference type="ChEBI" id="CHEBI:15378"/>
        <dbReference type="ChEBI" id="CHEBI:64496"/>
        <dbReference type="ChEBI" id="CHEBI:77580"/>
    </reaction>
    <physiologicalReaction direction="left-to-right" evidence="8">
        <dbReference type="Rhea" id="RHEA:41144"/>
    </physiologicalReaction>
</comment>
<keyword evidence="4" id="KW-0378">Hydrolase</keyword>
<evidence type="ECO:0000313" key="16">
    <source>
        <dbReference type="Proteomes" id="UP001286313"/>
    </source>
</evidence>
<comment type="catalytic activity">
    <reaction evidence="9">
        <text>N-(5Z,8Z,11Z,14Z-eicosatetraenoyl)-1-(9Z-octadecenoyl)-sn-glycero-3-phosphoethanolamine + H2O = N-(5Z,8Z,11Z,14Z-eicosatetraenoyl)-ethanolamine + 1-(9Z-octadecenoyl)-sn-glycero-3-phosphate + H(+)</text>
        <dbReference type="Rhea" id="RHEA:45544"/>
        <dbReference type="ChEBI" id="CHEBI:2700"/>
        <dbReference type="ChEBI" id="CHEBI:15377"/>
        <dbReference type="ChEBI" id="CHEBI:15378"/>
        <dbReference type="ChEBI" id="CHEBI:74544"/>
        <dbReference type="ChEBI" id="CHEBI:85223"/>
    </reaction>
    <physiologicalReaction direction="left-to-right" evidence="9">
        <dbReference type="Rhea" id="RHEA:45545"/>
    </physiologicalReaction>
</comment>
<keyword evidence="6" id="KW-0443">Lipid metabolism</keyword>
<dbReference type="GO" id="GO:0046475">
    <property type="term" value="P:glycerophospholipid catabolic process"/>
    <property type="evidence" value="ECO:0007669"/>
    <property type="project" value="TreeGrafter"/>
</dbReference>
<name>A0AAE1G1A0_PETCI</name>
<dbReference type="Gene3D" id="3.20.20.190">
    <property type="entry name" value="Phosphatidylinositol (PI) phosphodiesterase"/>
    <property type="match status" value="1"/>
</dbReference>
<keyword evidence="16" id="KW-1185">Reference proteome</keyword>
<keyword evidence="7 13" id="KW-0472">Membrane</keyword>
<evidence type="ECO:0000256" key="12">
    <source>
        <dbReference type="ARBA" id="ARBA00048947"/>
    </source>
</evidence>
<feature type="transmembrane region" description="Helical" evidence="13">
    <location>
        <begin position="190"/>
        <end position="211"/>
    </location>
</feature>
<feature type="transmembrane region" description="Helical" evidence="13">
    <location>
        <begin position="394"/>
        <end position="411"/>
    </location>
</feature>
<dbReference type="GO" id="GO:0004622">
    <property type="term" value="F:phosphatidylcholine lysophospholipase activity"/>
    <property type="evidence" value="ECO:0007669"/>
    <property type="project" value="TreeGrafter"/>
</dbReference>
<dbReference type="Proteomes" id="UP001286313">
    <property type="component" value="Unassembled WGS sequence"/>
</dbReference>
<dbReference type="SUPFAM" id="SSF51695">
    <property type="entry name" value="PLC-like phosphodiesterases"/>
    <property type="match status" value="1"/>
</dbReference>
<comment type="catalytic activity">
    <reaction evidence="12">
        <text>N,1-di-(9Z-octadecenoyl)-sn-glycero-3-phosphoethanolamine + H2O = N-(9Z-octadecenoyl) ethanolamine + 1-(9Z-octadecenoyl)-sn-glycero-3-phosphate + H(+)</text>
        <dbReference type="Rhea" id="RHEA:56460"/>
        <dbReference type="ChEBI" id="CHEBI:15377"/>
        <dbReference type="ChEBI" id="CHEBI:15378"/>
        <dbReference type="ChEBI" id="CHEBI:71466"/>
        <dbReference type="ChEBI" id="CHEBI:74544"/>
        <dbReference type="ChEBI" id="CHEBI:85222"/>
    </reaction>
    <physiologicalReaction direction="left-to-right" evidence="12">
        <dbReference type="Rhea" id="RHEA:56461"/>
    </physiologicalReaction>
</comment>
<dbReference type="GO" id="GO:0008081">
    <property type="term" value="F:phosphoric diester hydrolase activity"/>
    <property type="evidence" value="ECO:0007669"/>
    <property type="project" value="InterPro"/>
</dbReference>
<comment type="catalytic activity">
    <reaction evidence="10">
        <text>N-hexadecanoyl-1-(9Z-octadecenoyl)-sn-glycero-3-phosphoethanolamine + H2O = N-hexadecanoylethanolamine + 1-(9Z-octadecenoyl)-sn-glycero-3-phosphate + H(+)</text>
        <dbReference type="Rhea" id="RHEA:53168"/>
        <dbReference type="ChEBI" id="CHEBI:15377"/>
        <dbReference type="ChEBI" id="CHEBI:15378"/>
        <dbReference type="ChEBI" id="CHEBI:71464"/>
        <dbReference type="ChEBI" id="CHEBI:74544"/>
        <dbReference type="ChEBI" id="CHEBI:85217"/>
    </reaction>
    <physiologicalReaction direction="left-to-right" evidence="10">
        <dbReference type="Rhea" id="RHEA:53169"/>
    </physiologicalReaction>
</comment>
<organism evidence="15 16">
    <name type="scientific">Petrolisthes cinctipes</name>
    <name type="common">Flat porcelain crab</name>
    <dbReference type="NCBI Taxonomy" id="88211"/>
    <lineage>
        <taxon>Eukaryota</taxon>
        <taxon>Metazoa</taxon>
        <taxon>Ecdysozoa</taxon>
        <taxon>Arthropoda</taxon>
        <taxon>Crustacea</taxon>
        <taxon>Multicrustacea</taxon>
        <taxon>Malacostraca</taxon>
        <taxon>Eumalacostraca</taxon>
        <taxon>Eucarida</taxon>
        <taxon>Decapoda</taxon>
        <taxon>Pleocyemata</taxon>
        <taxon>Anomura</taxon>
        <taxon>Galatheoidea</taxon>
        <taxon>Porcellanidae</taxon>
        <taxon>Petrolisthes</taxon>
    </lineage>
</organism>
<evidence type="ECO:0000256" key="10">
    <source>
        <dbReference type="ARBA" id="ARBA00047538"/>
    </source>
</evidence>
<evidence type="ECO:0000256" key="2">
    <source>
        <dbReference type="ARBA" id="ARBA00007277"/>
    </source>
</evidence>
<dbReference type="AlphaFoldDB" id="A0AAE1G1A0"/>
<evidence type="ECO:0000256" key="5">
    <source>
        <dbReference type="ARBA" id="ARBA00022989"/>
    </source>
</evidence>
<comment type="caution">
    <text evidence="15">The sequence shown here is derived from an EMBL/GenBank/DDBJ whole genome shotgun (WGS) entry which is preliminary data.</text>
</comment>
<evidence type="ECO:0000313" key="15">
    <source>
        <dbReference type="EMBL" id="KAK3884533.1"/>
    </source>
</evidence>
<evidence type="ECO:0000256" key="11">
    <source>
        <dbReference type="ARBA" id="ARBA00048580"/>
    </source>
</evidence>
<gene>
    <name evidence="15" type="ORF">Pcinc_011206</name>
</gene>
<feature type="domain" description="GP-PDE" evidence="14">
    <location>
        <begin position="227"/>
        <end position="499"/>
    </location>
</feature>
<evidence type="ECO:0000256" key="13">
    <source>
        <dbReference type="SAM" id="Phobius"/>
    </source>
</evidence>
<evidence type="ECO:0000259" key="14">
    <source>
        <dbReference type="PROSITE" id="PS51704"/>
    </source>
</evidence>
<sequence>MDRIYQHIFNELKFINNTFLHAHMLFAHLQLKIWIVQYIQALMQLAIAHTIDLQQQERKKLKAKRQNLEATSSIWCEGCSHPTFPGYRQHPTRACSTLFGSPTINLIVPDTYQAIIDVYHGCLECPYLLLPHPGPLPLQLATYTLHSLSYSSLHHVTNVALHSTPQLLRRYATFDVSCDLGILLYTKSQMVIEMILTAVVGCYIISSFILFKFPSLLHKRKDVKFVCRHISHRGGAGENYENTLSAFKHAVEVGTDMLELDCQLTRDGQVVVSHDSMLDVRTELQGSIIEYDYAQLPQIKENVPIDFVPGITFNGKSDDRRFPLLEETFQLFPDIPINIDIKTDNNELILKVNELVKKYQREHLIVWGNMKDIVTQKCYKENPNVCLLFSARRVCILLLLLYTGVLPFIPLKETHLEIFMPAHMLKIYGSHFGVKWWHAWAAKIANMLLIRRSLFEHLSKRGVQTYLWVMNTEDDFRLAFETGATGVMTDYPTKLKAFLDDNPQYILNHKLS</sequence>
<evidence type="ECO:0000256" key="7">
    <source>
        <dbReference type="ARBA" id="ARBA00023136"/>
    </source>
</evidence>
<reference evidence="15" key="1">
    <citation type="submission" date="2023-10" db="EMBL/GenBank/DDBJ databases">
        <title>Genome assemblies of two species of porcelain crab, Petrolisthes cinctipes and Petrolisthes manimaculis (Anomura: Porcellanidae).</title>
        <authorList>
            <person name="Angst P."/>
        </authorList>
    </citation>
    <scope>NUCLEOTIDE SEQUENCE</scope>
    <source>
        <strain evidence="15">PB745_01</strain>
        <tissue evidence="15">Gill</tissue>
    </source>
</reference>
<evidence type="ECO:0000256" key="3">
    <source>
        <dbReference type="ARBA" id="ARBA00022692"/>
    </source>
</evidence>
<dbReference type="PANTHER" id="PTHR42758">
    <property type="entry name" value="PHOSPHATIDYLGLYCEROL PHOSPHOLIPASE C"/>
    <property type="match status" value="1"/>
</dbReference>
<comment type="similarity">
    <text evidence="2">Belongs to the glycerophosphoryl diester phosphodiesterase family.</text>
</comment>
<evidence type="ECO:0000256" key="6">
    <source>
        <dbReference type="ARBA" id="ARBA00023098"/>
    </source>
</evidence>
<dbReference type="InterPro" id="IPR030395">
    <property type="entry name" value="GP_PDE_dom"/>
</dbReference>
<evidence type="ECO:0000256" key="8">
    <source>
        <dbReference type="ARBA" id="ARBA00036083"/>
    </source>
</evidence>
<keyword evidence="3 13" id="KW-0812">Transmembrane</keyword>
<protein>
    <recommendedName>
        <fullName evidence="14">GP-PDE domain-containing protein</fullName>
    </recommendedName>
</protein>
<keyword evidence="5 13" id="KW-1133">Transmembrane helix</keyword>